<dbReference type="GeneID" id="10278063"/>
<feature type="domain" description="Fido" evidence="1">
    <location>
        <begin position="102"/>
        <end position="251"/>
    </location>
</feature>
<dbReference type="InterPro" id="IPR036390">
    <property type="entry name" value="WH_DNA-bd_sf"/>
</dbReference>
<dbReference type="Proteomes" id="UP000007490">
    <property type="component" value="Chromosome"/>
</dbReference>
<evidence type="ECO:0000259" key="1">
    <source>
        <dbReference type="PROSITE" id="PS51459"/>
    </source>
</evidence>
<dbReference type="KEGG" id="mel:Metbo_1606"/>
<dbReference type="EMBL" id="CP002551">
    <property type="protein sequence ID" value="ADZ09833.1"/>
    <property type="molecule type" value="Genomic_DNA"/>
</dbReference>
<dbReference type="SUPFAM" id="SSF140931">
    <property type="entry name" value="Fic-like"/>
    <property type="match status" value="1"/>
</dbReference>
<keyword evidence="3" id="KW-1185">Reference proteome</keyword>
<dbReference type="Gene3D" id="1.10.3290.10">
    <property type="entry name" value="Fido-like domain"/>
    <property type="match status" value="1"/>
</dbReference>
<dbReference type="InterPro" id="IPR003812">
    <property type="entry name" value="Fido"/>
</dbReference>
<evidence type="ECO:0000313" key="2">
    <source>
        <dbReference type="EMBL" id="ADZ09833.1"/>
    </source>
</evidence>
<dbReference type="PANTHER" id="PTHR13504">
    <property type="entry name" value="FIDO DOMAIN-CONTAINING PROTEIN DDB_G0283145"/>
    <property type="match status" value="1"/>
</dbReference>
<name>F0T982_METLA</name>
<dbReference type="STRING" id="877455.Metbo_1606"/>
<dbReference type="PANTHER" id="PTHR13504:SF38">
    <property type="entry name" value="FIDO DOMAIN-CONTAINING PROTEIN"/>
    <property type="match status" value="1"/>
</dbReference>
<protein>
    <submittedName>
        <fullName evidence="2">Filamentation induced by cAMP protein Fic</fullName>
    </submittedName>
</protein>
<dbReference type="PROSITE" id="PS51459">
    <property type="entry name" value="FIDO"/>
    <property type="match status" value="1"/>
</dbReference>
<dbReference type="OrthoDB" id="350952at2157"/>
<evidence type="ECO:0000313" key="3">
    <source>
        <dbReference type="Proteomes" id="UP000007490"/>
    </source>
</evidence>
<reference evidence="2 3" key="2">
    <citation type="journal article" date="2014" name="Int. J. Syst. Evol. Microbiol.">
        <title>Methanobacterium paludis sp. nov. and a novel strain of Methanobacterium lacus isolated from northern peatlands.</title>
        <authorList>
            <person name="Cadillo-Quiroz H."/>
            <person name="Brauer S.L."/>
            <person name="Goodson N."/>
            <person name="Yavitt J.B."/>
            <person name="Zinder S.H."/>
        </authorList>
    </citation>
    <scope>NUCLEOTIDE SEQUENCE [LARGE SCALE GENOMIC DNA]</scope>
    <source>
        <strain evidence="2 3">AL-21</strain>
    </source>
</reference>
<organism evidence="2 3">
    <name type="scientific">Methanobacterium lacus (strain AL-21)</name>
    <dbReference type="NCBI Taxonomy" id="877455"/>
    <lineage>
        <taxon>Archaea</taxon>
        <taxon>Methanobacteriati</taxon>
        <taxon>Methanobacteriota</taxon>
        <taxon>Methanomada group</taxon>
        <taxon>Methanobacteria</taxon>
        <taxon>Methanobacteriales</taxon>
        <taxon>Methanobacteriaceae</taxon>
        <taxon>Methanobacterium</taxon>
    </lineage>
</organism>
<dbReference type="AlphaFoldDB" id="F0T982"/>
<dbReference type="InterPro" id="IPR036388">
    <property type="entry name" value="WH-like_DNA-bd_sf"/>
</dbReference>
<dbReference type="eggNOG" id="arCOG03110">
    <property type="taxonomic scope" value="Archaea"/>
</dbReference>
<dbReference type="InterPro" id="IPR040198">
    <property type="entry name" value="Fido_containing"/>
</dbReference>
<dbReference type="HOGENOM" id="CLU_047250_2_2_2"/>
<proteinExistence type="predicted"/>
<gene>
    <name evidence="2" type="ordered locus">Metbo_1606</name>
</gene>
<sequence length="340" mass="39664">MFKPKFNYTNKMVNNLVEIQSIKDFIINSPLILETEVSLRRDAVLKAAHHSTAIEGNPLRMDQVEAIFKTMEKTSQRKSDQEVLNYINVLKNLENYLVNGKIVEKTILNLHEGITHYTLDYTYLEGQYRIVPVHIINKEGETVFTPPPVNSIKKSIGDLVKWINNSEELNPVIASGILHYEFVRVHPFIDGNGRTGRVLTALYLHTRKFDMDRMFTLDEYYDKNREDYYSALNSVDQKTQDLTHWLDYFIEGFKHSLLKIKDQLLLISPEKSKENRVKLSEKNRKILEYIHLNGSITNSKVQNLLNISRQGAYKDLRYLMDENIIEQQGGSRSTYYVLKK</sequence>
<dbReference type="SUPFAM" id="SSF46785">
    <property type="entry name" value="Winged helix' DNA-binding domain"/>
    <property type="match status" value="1"/>
</dbReference>
<dbReference type="Gene3D" id="1.10.10.10">
    <property type="entry name" value="Winged helix-like DNA-binding domain superfamily/Winged helix DNA-binding domain"/>
    <property type="match status" value="1"/>
</dbReference>
<accession>F0T982</accession>
<reference evidence="3" key="1">
    <citation type="submission" date="2011-02" db="EMBL/GenBank/DDBJ databases">
        <title>Complete sequence of Methanobacterium sp. AL-21.</title>
        <authorList>
            <consortium name="US DOE Joint Genome Institute"/>
            <person name="Lucas S."/>
            <person name="Copeland A."/>
            <person name="Lapidus A."/>
            <person name="Cheng J.-F."/>
            <person name="Goodwin L."/>
            <person name="Pitluck S."/>
            <person name="Chertkov O."/>
            <person name="Detter J.C."/>
            <person name="Han C."/>
            <person name="Tapia R."/>
            <person name="Land M."/>
            <person name="Hauser L."/>
            <person name="Kyrpides N."/>
            <person name="Ivanova N."/>
            <person name="Mikhailova N."/>
            <person name="Pagani I."/>
            <person name="Cadillo-Quiroz H."/>
            <person name="Imachi H."/>
            <person name="Zinder S."/>
            <person name="Liu W."/>
            <person name="Woyke T."/>
        </authorList>
    </citation>
    <scope>NUCLEOTIDE SEQUENCE [LARGE SCALE GENOMIC DNA]</scope>
    <source>
        <strain evidence="3">AL-21</strain>
    </source>
</reference>
<dbReference type="Pfam" id="PF02661">
    <property type="entry name" value="Fic"/>
    <property type="match status" value="1"/>
</dbReference>
<dbReference type="RefSeq" id="WP_013645184.1">
    <property type="nucleotide sequence ID" value="NC_015216.1"/>
</dbReference>
<dbReference type="InterPro" id="IPR036597">
    <property type="entry name" value="Fido-like_dom_sf"/>
</dbReference>